<keyword evidence="2" id="KW-1185">Reference proteome</keyword>
<dbReference type="Proteomes" id="UP001065298">
    <property type="component" value="Chromosome 1"/>
</dbReference>
<evidence type="ECO:0000313" key="2">
    <source>
        <dbReference type="Proteomes" id="UP001065298"/>
    </source>
</evidence>
<protein>
    <submittedName>
        <fullName evidence="1">Uncharacterized protein</fullName>
    </submittedName>
</protein>
<comment type="caution">
    <text evidence="1">The sequence shown here is derived from an EMBL/GenBank/DDBJ whole genome shotgun (WGS) entry which is preliminary data.</text>
</comment>
<sequence>MSTNTDDAVEKTIFDPSLMNDDAYFGYSAFDDFNLHHLLPDTKDGSWVSRFEAQLIDSSSQQSPLTNTHSLSGTDSGTGTPALEQLDNTPDAPQLPVASIGNAAPPPKIGARFSREAVRVLRQWVSTHSDHPFPNDHEKEILQNRTGLSKTQILNWLANARRRGKIQARHPGSPHSPSSTQAIDIPGRKPTPAPGERNRWMDPLARWVDSPPESEPATATAIARAVASCGSEDLDGTHYQTGHGHWLSRASSTSSIGTSQSSDNSAYSQHSRDSVASFRSSSRASRRRRQNAANKRADKRTSLVRSLNTYQCTFCTETFTTKHTWQRHEKSLHLPIERWACAPNGPRIMDDNGVPVCAFCSQPSPDDAHFQCHNYSTCSGRPLQDRSFNRKDHLTQHLRLVHDVKPEQLGCPLNQWKLPMPGIRSICGFCGLKMDTWEFRADHLADHFKMGSTMTDWKGDWGFDASVLFRVEHAIPPYFIGIDHNTLCPFEASKGPLETPRDAYELISLELANFVHVYSDKFGGLPTYDKMQLEACRILLSAEVISDREGSNASWLRDLIISADDILQEAKMRPVRSILEGKLRRLKIPGKDNLFDLCPMESQLYDFIRAGQSQSFTDVELQQEASRLIQQAGVESDSSSEYVASFFIHLINSSAAWLAPFRERHKISRTQNTSDLRSGSLSRINSILHNYSELERILSDYIELLRAHGIVPDDAALRQKANDIIEEMDDEEWKSVALNNEAWLAKFKSRHMTDSNTQSNNFTSGCLHHSDEAHSWLGSQQNINSDGANAWMKTSFLLNGDCYYRWIARELARWVAMTMSPNNPNQHVPTDEEIQHHARWILYNDGDPWNQTVAENPAWLRQFKIDVGILKPEQADFADQDNLEF</sequence>
<name>A0ACC0RGH6_9HYPO</name>
<proteinExistence type="predicted"/>
<accession>A0ACC0RGH6</accession>
<dbReference type="EMBL" id="CM046503">
    <property type="protein sequence ID" value="KAI8685172.1"/>
    <property type="molecule type" value="Genomic_DNA"/>
</dbReference>
<organism evidence="1 2">
    <name type="scientific">Fusarium keratoplasticum</name>
    <dbReference type="NCBI Taxonomy" id="1328300"/>
    <lineage>
        <taxon>Eukaryota</taxon>
        <taxon>Fungi</taxon>
        <taxon>Dikarya</taxon>
        <taxon>Ascomycota</taxon>
        <taxon>Pezizomycotina</taxon>
        <taxon>Sordariomycetes</taxon>
        <taxon>Hypocreomycetidae</taxon>
        <taxon>Hypocreales</taxon>
        <taxon>Nectriaceae</taxon>
        <taxon>Fusarium</taxon>
        <taxon>Fusarium solani species complex</taxon>
    </lineage>
</organism>
<reference evidence="1" key="1">
    <citation type="submission" date="2022-06" db="EMBL/GenBank/DDBJ databases">
        <title>Fusarium solani species complex genomes reveal bases of compartmentalisation and animal pathogenesis.</title>
        <authorList>
            <person name="Tsai I.J."/>
        </authorList>
    </citation>
    <scope>NUCLEOTIDE SEQUENCE</scope>
    <source>
        <strain evidence="1">Fu6.1</strain>
    </source>
</reference>
<evidence type="ECO:0000313" key="1">
    <source>
        <dbReference type="EMBL" id="KAI8685172.1"/>
    </source>
</evidence>
<gene>
    <name evidence="1" type="ORF">NCS57_00185800</name>
</gene>